<dbReference type="InterPro" id="IPR008590">
    <property type="entry name" value="TMEM_230/134"/>
</dbReference>
<proteinExistence type="inferred from homology"/>
<keyword evidence="10" id="KW-0967">Endosome</keyword>
<protein>
    <recommendedName>
        <fullName evidence="17">Transmembrane protein 230</fullName>
    </recommendedName>
</protein>
<feature type="transmembrane region" description="Helical" evidence="18">
    <location>
        <begin position="47"/>
        <end position="69"/>
    </location>
</feature>
<keyword evidence="14 18" id="KW-0472">Membrane</keyword>
<reference evidence="19" key="1">
    <citation type="submission" date="2022-01" db="EMBL/GenBank/DDBJ databases">
        <authorList>
            <person name="King R."/>
        </authorList>
    </citation>
    <scope>NUCLEOTIDE SEQUENCE</scope>
</reference>
<dbReference type="GO" id="GO:0016020">
    <property type="term" value="C:membrane"/>
    <property type="evidence" value="ECO:0007669"/>
    <property type="project" value="UniProtKB-SubCell"/>
</dbReference>
<sequence length="121" mass="14289">MRRTGYNSLKTERDQSNYDNIDGKIEDVEEAKFIDCRTEEKPPYKTLFLVFFLFFMGFFTLIVSTLIFFGHLDEKVYADRMIPLMILGTLMFIPGAYYIRIVYLVVRGRDGYNYEMIPTCS</sequence>
<dbReference type="GO" id="GO:0005769">
    <property type="term" value="C:early endosome"/>
    <property type="evidence" value="ECO:0007669"/>
    <property type="project" value="UniProtKB-SubCell"/>
</dbReference>
<evidence type="ECO:0000313" key="19">
    <source>
        <dbReference type="EMBL" id="CAG9803009.1"/>
    </source>
</evidence>
<comment type="similarity">
    <text evidence="8">Belongs to the TMEM134/TMEM230 family.</text>
</comment>
<dbReference type="InterPro" id="IPR044234">
    <property type="entry name" value="TMEM230"/>
</dbReference>
<comment type="function">
    <text evidence="16">Involved in trafficking and recycling of synaptic vesicles.</text>
</comment>
<comment type="subcellular location">
    <subcellularLocation>
        <location evidence="5">Cytoplasmic vesicle</location>
        <location evidence="5">Autophagosome</location>
    </subcellularLocation>
    <subcellularLocation>
        <location evidence="3">Cytoplasmic vesicle</location>
        <location evidence="3">Secretory vesicle</location>
        <location evidence="3">Synaptic vesicle</location>
    </subcellularLocation>
    <subcellularLocation>
        <location evidence="4">Early endosome</location>
    </subcellularLocation>
    <subcellularLocation>
        <location evidence="6">Golgi apparatus</location>
        <location evidence="6">trans-Golgi network</location>
    </subcellularLocation>
    <subcellularLocation>
        <location evidence="7">Late endosome</location>
    </subcellularLocation>
    <subcellularLocation>
        <location evidence="1">Membrane</location>
        <topology evidence="1">Multi-pass membrane protein</topology>
    </subcellularLocation>
    <subcellularLocation>
        <location evidence="2">Recycling endosome</location>
    </subcellularLocation>
</comment>
<evidence type="ECO:0000256" key="17">
    <source>
        <dbReference type="ARBA" id="ARBA00024088"/>
    </source>
</evidence>
<keyword evidence="12" id="KW-0770">Synapse</keyword>
<dbReference type="PANTHER" id="PTHR15664">
    <property type="entry name" value="C20ORF30 PROTEIN"/>
    <property type="match status" value="1"/>
</dbReference>
<keyword evidence="20" id="KW-1185">Reference proteome</keyword>
<dbReference type="PANTHER" id="PTHR15664:SF6">
    <property type="entry name" value="TRANSMEMBRANE PROTEIN 230"/>
    <property type="match status" value="1"/>
</dbReference>
<evidence type="ECO:0000256" key="7">
    <source>
        <dbReference type="ARBA" id="ARBA00004603"/>
    </source>
</evidence>
<dbReference type="Pfam" id="PF05915">
    <property type="entry name" value="TMEM_230_134"/>
    <property type="match status" value="1"/>
</dbReference>
<dbReference type="GO" id="GO:0055037">
    <property type="term" value="C:recycling endosome"/>
    <property type="evidence" value="ECO:0007669"/>
    <property type="project" value="UniProtKB-SubCell"/>
</dbReference>
<evidence type="ECO:0000256" key="12">
    <source>
        <dbReference type="ARBA" id="ARBA00023018"/>
    </source>
</evidence>
<evidence type="ECO:0000313" key="20">
    <source>
        <dbReference type="Proteomes" id="UP001153620"/>
    </source>
</evidence>
<gene>
    <name evidence="19" type="ORF">CHIRRI_LOCUS5911</name>
</gene>
<organism evidence="19 20">
    <name type="scientific">Chironomus riparius</name>
    <dbReference type="NCBI Taxonomy" id="315576"/>
    <lineage>
        <taxon>Eukaryota</taxon>
        <taxon>Metazoa</taxon>
        <taxon>Ecdysozoa</taxon>
        <taxon>Arthropoda</taxon>
        <taxon>Hexapoda</taxon>
        <taxon>Insecta</taxon>
        <taxon>Pterygota</taxon>
        <taxon>Neoptera</taxon>
        <taxon>Endopterygota</taxon>
        <taxon>Diptera</taxon>
        <taxon>Nematocera</taxon>
        <taxon>Chironomoidea</taxon>
        <taxon>Chironomidae</taxon>
        <taxon>Chironominae</taxon>
        <taxon>Chironomus</taxon>
    </lineage>
</organism>
<keyword evidence="13" id="KW-0333">Golgi apparatus</keyword>
<evidence type="ECO:0000256" key="2">
    <source>
        <dbReference type="ARBA" id="ARBA00004172"/>
    </source>
</evidence>
<feature type="transmembrane region" description="Helical" evidence="18">
    <location>
        <begin position="81"/>
        <end position="106"/>
    </location>
</feature>
<dbReference type="Proteomes" id="UP001153620">
    <property type="component" value="Chromosome 2"/>
</dbReference>
<reference evidence="19" key="2">
    <citation type="submission" date="2022-10" db="EMBL/GenBank/DDBJ databases">
        <authorList>
            <consortium name="ENA_rothamsted_submissions"/>
            <consortium name="culmorum"/>
            <person name="King R."/>
        </authorList>
    </citation>
    <scope>NUCLEOTIDE SEQUENCE</scope>
</reference>
<dbReference type="OrthoDB" id="5597044at2759"/>
<keyword evidence="11 18" id="KW-1133">Transmembrane helix</keyword>
<evidence type="ECO:0000256" key="16">
    <source>
        <dbReference type="ARBA" id="ARBA00024003"/>
    </source>
</evidence>
<evidence type="ECO:0000256" key="9">
    <source>
        <dbReference type="ARBA" id="ARBA00022692"/>
    </source>
</evidence>
<dbReference type="EMBL" id="OU895878">
    <property type="protein sequence ID" value="CAG9803009.1"/>
    <property type="molecule type" value="Genomic_DNA"/>
</dbReference>
<accession>A0A9N9RV12</accession>
<name>A0A9N9RV12_9DIPT</name>
<dbReference type="GO" id="GO:0008021">
    <property type="term" value="C:synaptic vesicle"/>
    <property type="evidence" value="ECO:0007669"/>
    <property type="project" value="UniProtKB-SubCell"/>
</dbReference>
<evidence type="ECO:0000256" key="8">
    <source>
        <dbReference type="ARBA" id="ARBA00007743"/>
    </source>
</evidence>
<dbReference type="GO" id="GO:0005770">
    <property type="term" value="C:late endosome"/>
    <property type="evidence" value="ECO:0007669"/>
    <property type="project" value="UniProtKB-SubCell"/>
</dbReference>
<dbReference type="AlphaFoldDB" id="A0A9N9RV12"/>
<evidence type="ECO:0000256" key="3">
    <source>
        <dbReference type="ARBA" id="ARBA00004234"/>
    </source>
</evidence>
<evidence type="ECO:0000256" key="14">
    <source>
        <dbReference type="ARBA" id="ARBA00023136"/>
    </source>
</evidence>
<evidence type="ECO:0000256" key="6">
    <source>
        <dbReference type="ARBA" id="ARBA00004601"/>
    </source>
</evidence>
<dbReference type="GO" id="GO:0005794">
    <property type="term" value="C:Golgi apparatus"/>
    <property type="evidence" value="ECO:0007669"/>
    <property type="project" value="UniProtKB-SubCell"/>
</dbReference>
<evidence type="ECO:0000256" key="5">
    <source>
        <dbReference type="ARBA" id="ARBA00004419"/>
    </source>
</evidence>
<evidence type="ECO:0000256" key="15">
    <source>
        <dbReference type="ARBA" id="ARBA00023329"/>
    </source>
</evidence>
<evidence type="ECO:0000256" key="13">
    <source>
        <dbReference type="ARBA" id="ARBA00023034"/>
    </source>
</evidence>
<evidence type="ECO:0000256" key="1">
    <source>
        <dbReference type="ARBA" id="ARBA00004141"/>
    </source>
</evidence>
<keyword evidence="9 18" id="KW-0812">Transmembrane</keyword>
<dbReference type="GO" id="GO:0005776">
    <property type="term" value="C:autophagosome"/>
    <property type="evidence" value="ECO:0007669"/>
    <property type="project" value="UniProtKB-SubCell"/>
</dbReference>
<evidence type="ECO:0000256" key="4">
    <source>
        <dbReference type="ARBA" id="ARBA00004412"/>
    </source>
</evidence>
<evidence type="ECO:0000256" key="10">
    <source>
        <dbReference type="ARBA" id="ARBA00022753"/>
    </source>
</evidence>
<evidence type="ECO:0000256" key="11">
    <source>
        <dbReference type="ARBA" id="ARBA00022989"/>
    </source>
</evidence>
<keyword evidence="15" id="KW-0968">Cytoplasmic vesicle</keyword>
<evidence type="ECO:0000256" key="18">
    <source>
        <dbReference type="SAM" id="Phobius"/>
    </source>
</evidence>